<organism evidence="2 3">
    <name type="scientific">Reichenbachiella agariperforans</name>
    <dbReference type="NCBI Taxonomy" id="156994"/>
    <lineage>
        <taxon>Bacteria</taxon>
        <taxon>Pseudomonadati</taxon>
        <taxon>Bacteroidota</taxon>
        <taxon>Cytophagia</taxon>
        <taxon>Cytophagales</taxon>
        <taxon>Reichenbachiellaceae</taxon>
        <taxon>Reichenbachiella</taxon>
    </lineage>
</organism>
<reference evidence="3" key="1">
    <citation type="submission" date="2016-11" db="EMBL/GenBank/DDBJ databases">
        <authorList>
            <person name="Varghese N."/>
            <person name="Submissions S."/>
        </authorList>
    </citation>
    <scope>NUCLEOTIDE SEQUENCE [LARGE SCALE GENOMIC DNA]</scope>
    <source>
        <strain evidence="3">DSM 26134</strain>
    </source>
</reference>
<dbReference type="AlphaFoldDB" id="A0A1M6VHG7"/>
<evidence type="ECO:0000313" key="3">
    <source>
        <dbReference type="Proteomes" id="UP000184474"/>
    </source>
</evidence>
<dbReference type="RefSeq" id="WP_073124847.1">
    <property type="nucleotide sequence ID" value="NZ_FRAA01000009.1"/>
</dbReference>
<dbReference type="PROSITE" id="PS51257">
    <property type="entry name" value="PROKAR_LIPOPROTEIN"/>
    <property type="match status" value="1"/>
</dbReference>
<name>A0A1M6VHG7_REIAG</name>
<dbReference type="SUPFAM" id="SSF48452">
    <property type="entry name" value="TPR-like"/>
    <property type="match status" value="1"/>
</dbReference>
<evidence type="ECO:0000313" key="2">
    <source>
        <dbReference type="EMBL" id="SHK80899.1"/>
    </source>
</evidence>
<dbReference type="Gene3D" id="3.30.1330.60">
    <property type="entry name" value="OmpA-like domain"/>
    <property type="match status" value="1"/>
</dbReference>
<dbReference type="Proteomes" id="UP000184474">
    <property type="component" value="Unassembled WGS sequence"/>
</dbReference>
<evidence type="ECO:0000256" key="1">
    <source>
        <dbReference type="SAM" id="SignalP"/>
    </source>
</evidence>
<keyword evidence="1" id="KW-0732">Signal</keyword>
<dbReference type="Gene3D" id="1.25.40.10">
    <property type="entry name" value="Tetratricopeptide repeat domain"/>
    <property type="match status" value="2"/>
</dbReference>
<sequence>MRKSNIVIALVLGLTVFSACSSLNNMVKLAENQQVDIVPNPLELHGDSVKYDMAVVLPAKMLPEKYQYKMTSFYKAGESDVEVGTMTFDAADFPDSKTTTSRKSESFAFLYDPSMDQGNLEVIGTAVDEKGENKSTPRVAVAQGLITTSTLVEDVYYTAFADPGYTDEEELTPTNVSIFFDRGSSVLKRSETRSSKGKEFSAFIADKNVTKTVTITGTHSPEGLETVNSKLSENRAKAIEDFYRGQMRKYDYKDMADSIKFILKPVVEDWTEFKDSLDVYEGVTADQKSEILKIVNGAGTFEDKEKALQKLDSYSAIFKDIYPGLRAARTEALTVKEKKSNAEITVIAKQIVDQDSTATDSLSINELLFAATLTPSLEEKEAIYLAATKQEGVWQAHNNLGATYLAQAIEAEGDAKNQKIELALTQLEIAANKKNAAEVQANMATAYALQGNAAQAFDAATAALANNPGNHKGGIYGVKGAIEVKKGDYEAAVASLGSADETTAVAFDKGLALLLLKEFENAETGFDSAIELDADFAKAHYALAITAARQGNADDVLSNLKTAVEKDPSLKEKALADLEFRTFATQVTEALN</sequence>
<protein>
    <submittedName>
        <fullName evidence="2">OmpA family protein</fullName>
    </submittedName>
</protein>
<dbReference type="InterPro" id="IPR011990">
    <property type="entry name" value="TPR-like_helical_dom_sf"/>
</dbReference>
<dbReference type="InterPro" id="IPR036737">
    <property type="entry name" value="OmpA-like_sf"/>
</dbReference>
<keyword evidence="3" id="KW-1185">Reference proteome</keyword>
<dbReference type="SMART" id="SM00028">
    <property type="entry name" value="TPR"/>
    <property type="match status" value="3"/>
</dbReference>
<dbReference type="EMBL" id="FRAA01000009">
    <property type="protein sequence ID" value="SHK80899.1"/>
    <property type="molecule type" value="Genomic_DNA"/>
</dbReference>
<feature type="chain" id="PRO_5012184032" evidence="1">
    <location>
        <begin position="22"/>
        <end position="592"/>
    </location>
</feature>
<gene>
    <name evidence="2" type="ORF">SAMN04488028_10950</name>
</gene>
<dbReference type="SUPFAM" id="SSF103088">
    <property type="entry name" value="OmpA-like"/>
    <property type="match status" value="1"/>
</dbReference>
<dbReference type="NCBIfam" id="NF047558">
    <property type="entry name" value="TPR_END_plus"/>
    <property type="match status" value="1"/>
</dbReference>
<feature type="signal peptide" evidence="1">
    <location>
        <begin position="1"/>
        <end position="21"/>
    </location>
</feature>
<proteinExistence type="predicted"/>
<dbReference type="STRING" id="156994.SAMN04488028_10950"/>
<accession>A0A1M6VHG7</accession>
<dbReference type="InterPro" id="IPR019734">
    <property type="entry name" value="TPR_rpt"/>
</dbReference>